<evidence type="ECO:0000259" key="5">
    <source>
        <dbReference type="Pfam" id="PF01370"/>
    </source>
</evidence>
<feature type="binding site" evidence="4">
    <location>
        <position position="92"/>
    </location>
    <ligand>
        <name>NADP(+)</name>
        <dbReference type="ChEBI" id="CHEBI:58349"/>
    </ligand>
</feature>
<dbReference type="GO" id="GO:0005975">
    <property type="term" value="P:carbohydrate metabolic process"/>
    <property type="evidence" value="ECO:0007669"/>
    <property type="project" value="UniProtKB-UniRule"/>
</dbReference>
<feature type="domain" description="NAD-dependent epimerase/dehydratase" evidence="5">
    <location>
        <begin position="3"/>
        <end position="241"/>
    </location>
</feature>
<comment type="catalytic activity">
    <reaction evidence="4">
        <text>ADP-D-glycero-beta-D-manno-heptose = ADP-L-glycero-beta-D-manno-heptose</text>
        <dbReference type="Rhea" id="RHEA:17577"/>
        <dbReference type="ChEBI" id="CHEBI:59967"/>
        <dbReference type="ChEBI" id="CHEBI:61506"/>
        <dbReference type="EC" id="5.1.3.20"/>
    </reaction>
</comment>
<dbReference type="STRING" id="1349762.GCA_001592245_00519"/>
<feature type="binding site" evidence="4">
    <location>
        <begin position="200"/>
        <end position="203"/>
    </location>
    <ligand>
        <name>substrate</name>
    </ligand>
</feature>
<dbReference type="GO" id="GO:0008712">
    <property type="term" value="F:ADP-glyceromanno-heptose 6-epimerase activity"/>
    <property type="evidence" value="ECO:0007669"/>
    <property type="project" value="UniProtKB-UniRule"/>
</dbReference>
<feature type="binding site" evidence="4">
    <location>
        <position position="168"/>
    </location>
    <ligand>
        <name>substrate</name>
    </ligand>
</feature>
<feature type="binding site" evidence="4">
    <location>
        <position position="177"/>
    </location>
    <ligand>
        <name>NADP(+)</name>
        <dbReference type="ChEBI" id="CHEBI:58349"/>
    </ligand>
</feature>
<dbReference type="PANTHER" id="PTHR43103">
    <property type="entry name" value="NUCLEOSIDE-DIPHOSPHATE-SUGAR EPIMERASE"/>
    <property type="match status" value="1"/>
</dbReference>
<feature type="binding site" evidence="4">
    <location>
        <position position="169"/>
    </location>
    <ligand>
        <name>NADP(+)</name>
        <dbReference type="ChEBI" id="CHEBI:58349"/>
    </ligand>
</feature>
<dbReference type="EC" id="5.1.3.20" evidence="4"/>
<evidence type="ECO:0000256" key="3">
    <source>
        <dbReference type="ARBA" id="ARBA00023277"/>
    </source>
</evidence>
<organism evidence="6 7">
    <name type="scientific">Cupriavidus oxalaticus</name>
    <dbReference type="NCBI Taxonomy" id="96344"/>
    <lineage>
        <taxon>Bacteria</taxon>
        <taxon>Pseudomonadati</taxon>
        <taxon>Pseudomonadota</taxon>
        <taxon>Betaproteobacteria</taxon>
        <taxon>Burkholderiales</taxon>
        <taxon>Burkholderiaceae</taxon>
        <taxon>Cupriavidus</taxon>
    </lineage>
</organism>
<dbReference type="Gene3D" id="3.40.50.720">
    <property type="entry name" value="NAD(P)-binding Rossmann-like Domain"/>
    <property type="match status" value="1"/>
</dbReference>
<dbReference type="RefSeq" id="WP_135704786.1">
    <property type="nucleotide sequence ID" value="NZ_CP038635.1"/>
</dbReference>
<dbReference type="KEGG" id="cox:E0W60_14520"/>
<evidence type="ECO:0000256" key="1">
    <source>
        <dbReference type="ARBA" id="ARBA00022857"/>
    </source>
</evidence>
<proteinExistence type="inferred from homology"/>
<comment type="pathway">
    <text evidence="4">Nucleotide-sugar biosynthesis; ADP-L-glycero-beta-D-manno-heptose biosynthesis; ADP-L-glycero-beta-D-manno-heptose from D-glycero-beta-D-manno-heptose 7-phosphate: step 4/4.</text>
</comment>
<comment type="domain">
    <text evidence="4">Contains a large N-terminal NADP-binding domain, and a smaller C-terminal substrate-binding domain.</text>
</comment>
<dbReference type="OrthoDB" id="9803010at2"/>
<dbReference type="HAMAP" id="MF_01601">
    <property type="entry name" value="Heptose_epimerase"/>
    <property type="match status" value="1"/>
</dbReference>
<feature type="binding site" evidence="4">
    <location>
        <position position="179"/>
    </location>
    <ligand>
        <name>substrate</name>
    </ligand>
</feature>
<feature type="binding site" evidence="4">
    <location>
        <position position="292"/>
    </location>
    <ligand>
        <name>substrate</name>
    </ligand>
</feature>
<dbReference type="InterPro" id="IPR011912">
    <property type="entry name" value="Heptose_epim"/>
</dbReference>
<feature type="binding site" evidence="4">
    <location>
        <position position="186"/>
    </location>
    <ligand>
        <name>substrate</name>
    </ligand>
</feature>
<dbReference type="InterPro" id="IPR001509">
    <property type="entry name" value="Epimerase_deHydtase"/>
</dbReference>
<dbReference type="UniPathway" id="UPA00356">
    <property type="reaction ID" value="UER00440"/>
</dbReference>
<name>A0A4P7LA92_9BURK</name>
<feature type="binding site" evidence="4">
    <location>
        <position position="143"/>
    </location>
    <ligand>
        <name>NADP(+)</name>
        <dbReference type="ChEBI" id="CHEBI:58349"/>
    </ligand>
</feature>
<feature type="active site" description="Proton acceptor" evidence="4">
    <location>
        <position position="139"/>
    </location>
</feature>
<feature type="binding site" evidence="4">
    <location>
        <begin position="32"/>
        <end position="33"/>
    </location>
    <ligand>
        <name>NADP(+)</name>
        <dbReference type="ChEBI" id="CHEBI:58349"/>
    </ligand>
</feature>
<feature type="binding site" evidence="4">
    <location>
        <position position="54"/>
    </location>
    <ligand>
        <name>NADP(+)</name>
        <dbReference type="ChEBI" id="CHEBI:58349"/>
    </ligand>
</feature>
<evidence type="ECO:0000313" key="6">
    <source>
        <dbReference type="EMBL" id="QBY52418.1"/>
    </source>
</evidence>
<feature type="binding site" evidence="4">
    <location>
        <begin position="11"/>
        <end position="12"/>
    </location>
    <ligand>
        <name>NADP(+)</name>
        <dbReference type="ChEBI" id="CHEBI:58349"/>
    </ligand>
</feature>
<dbReference type="SUPFAM" id="SSF51735">
    <property type="entry name" value="NAD(P)-binding Rossmann-fold domains"/>
    <property type="match status" value="1"/>
</dbReference>
<dbReference type="GO" id="GO:0097171">
    <property type="term" value="P:ADP-L-glycero-beta-D-manno-heptose biosynthetic process"/>
    <property type="evidence" value="ECO:0007669"/>
    <property type="project" value="UniProtKB-UniPathway"/>
</dbReference>
<dbReference type="InterPro" id="IPR036291">
    <property type="entry name" value="NAD(P)-bd_dom_sf"/>
</dbReference>
<protein>
    <recommendedName>
        <fullName evidence="4">ADP-L-glycero-D-manno-heptose-6-epimerase</fullName>
        <ecNumber evidence="4">5.1.3.20</ecNumber>
    </recommendedName>
    <alternativeName>
        <fullName evidence="4">ADP-L-glycero-beta-D-manno-heptose-6-epimerase</fullName>
        <shortName evidence="4">ADP-glyceromanno-heptose 6-epimerase</shortName>
        <shortName evidence="4">ADP-hep 6-epimerase</shortName>
        <shortName evidence="4">AGME</shortName>
    </alternativeName>
</protein>
<dbReference type="GO" id="GO:0050661">
    <property type="term" value="F:NADP binding"/>
    <property type="evidence" value="ECO:0007669"/>
    <property type="project" value="InterPro"/>
</dbReference>
<keyword evidence="3 4" id="KW-0119">Carbohydrate metabolism</keyword>
<dbReference type="Gene3D" id="3.90.25.10">
    <property type="entry name" value="UDP-galactose 4-epimerase, domain 1"/>
    <property type="match status" value="1"/>
</dbReference>
<dbReference type="EMBL" id="CP038635">
    <property type="protein sequence ID" value="QBY52418.1"/>
    <property type="molecule type" value="Genomic_DNA"/>
</dbReference>
<feature type="binding site" evidence="4">
    <location>
        <begin position="75"/>
        <end position="79"/>
    </location>
    <ligand>
        <name>NADP(+)</name>
        <dbReference type="ChEBI" id="CHEBI:58349"/>
    </ligand>
</feature>
<dbReference type="Proteomes" id="UP000295294">
    <property type="component" value="Chromosome 2"/>
</dbReference>
<gene>
    <name evidence="6" type="primary">rfaD</name>
    <name evidence="4" type="synonym">hldD</name>
    <name evidence="6" type="ORF">E0W60_14520</name>
</gene>
<accession>A0A4P7LA92</accession>
<comment type="similarity">
    <text evidence="4">Belongs to the NAD(P)-dependent epimerase/dehydratase family. HldD subfamily.</text>
</comment>
<evidence type="ECO:0000256" key="2">
    <source>
        <dbReference type="ARBA" id="ARBA00023235"/>
    </source>
</evidence>
<evidence type="ECO:0000313" key="7">
    <source>
        <dbReference type="Proteomes" id="UP000295294"/>
    </source>
</evidence>
<dbReference type="Pfam" id="PF01370">
    <property type="entry name" value="Epimerase"/>
    <property type="match status" value="1"/>
</dbReference>
<feature type="binding site" evidence="4">
    <location>
        <position position="213"/>
    </location>
    <ligand>
        <name>substrate</name>
    </ligand>
</feature>
<comment type="subunit">
    <text evidence="4">Homopentamer.</text>
</comment>
<keyword evidence="2 4" id="KW-0413">Isomerase</keyword>
<sequence length="331" mass="37263">MTIIVTGAAGFIGSNLVKGLNERGETNVIAVDNLTRADKFHNLVDCEISDYLDKEDFLERFAKGQFGKVRAVFHEGACSDTMESDGRYMMENNYRYTVSLMESCLEQGAQFLYASSAATYGASQVFREDREFERPLNVYGYSKFLFDQIVRRRLPSALSQIVGFRYFNVYGPRENHKGRMASVAFHNFNQFRADGTVKLFGDYGGYGPGMQSRDFISVEDVVKVNLYFLDHPEKSGIFNLGTGRAQPFNDIAVTVVNTLREAEGKPSLSLEELVQEGLVEYVKFPDALRGKYQCFTQSDVSKLRGAGYGEAFLTVEEGVARYCRWLIGRNG</sequence>
<comment type="cofactor">
    <cofactor evidence="4">
        <name>NADP(+)</name>
        <dbReference type="ChEBI" id="CHEBI:58349"/>
    </cofactor>
    <text evidence="4">Binds 1 NADP(+) per subunit.</text>
</comment>
<evidence type="ECO:0000256" key="4">
    <source>
        <dbReference type="HAMAP-Rule" id="MF_01601"/>
    </source>
</evidence>
<feature type="active site" description="Proton acceptor" evidence="4">
    <location>
        <position position="177"/>
    </location>
</feature>
<reference evidence="6 7" key="1">
    <citation type="submission" date="2019-03" db="EMBL/GenBank/DDBJ databases">
        <title>Efficiently degradation of phenoxyalkanoic acid herbicides by Cupriavidus oxalaticus strain X32.</title>
        <authorList>
            <person name="Sheng X."/>
        </authorList>
    </citation>
    <scope>NUCLEOTIDE SEQUENCE [LARGE SCALE GENOMIC DNA]</scope>
    <source>
        <strain evidence="6 7">X32</strain>
    </source>
</reference>
<dbReference type="NCBIfam" id="TIGR02197">
    <property type="entry name" value="heptose_epim"/>
    <property type="match status" value="1"/>
</dbReference>
<dbReference type="PANTHER" id="PTHR43103:SF3">
    <property type="entry name" value="ADP-L-GLYCERO-D-MANNO-HEPTOSE-6-EPIMERASE"/>
    <property type="match status" value="1"/>
</dbReference>
<comment type="function">
    <text evidence="4">Catalyzes the interconversion between ADP-D-glycero-beta-D-manno-heptose and ADP-L-glycero-beta-D-manno-heptose via an epimerization at carbon 6 of the heptose.</text>
</comment>
<dbReference type="CDD" id="cd05248">
    <property type="entry name" value="ADP_GME_SDR_e"/>
    <property type="match status" value="1"/>
</dbReference>
<dbReference type="AlphaFoldDB" id="A0A4P7LA92"/>
<keyword evidence="1 4" id="KW-0521">NADP</keyword>
<feature type="binding site" evidence="4">
    <location>
        <position position="39"/>
    </location>
    <ligand>
        <name>NADP(+)</name>
        <dbReference type="ChEBI" id="CHEBI:58349"/>
    </ligand>
</feature>